<protein>
    <submittedName>
        <fullName evidence="2">Uncharacterized protein</fullName>
    </submittedName>
</protein>
<keyword evidence="1" id="KW-0472">Membrane</keyword>
<comment type="caution">
    <text evidence="2">The sequence shown here is derived from an EMBL/GenBank/DDBJ whole genome shotgun (WGS) entry which is preliminary data.</text>
</comment>
<keyword evidence="1" id="KW-1133">Transmembrane helix</keyword>
<reference evidence="2 3" key="1">
    <citation type="submission" date="2022-11" db="EMBL/GenBank/DDBJ databases">
        <title>Study of microbial diversity in lake waters.</title>
        <authorList>
            <person name="Zhang J."/>
        </authorList>
    </citation>
    <scope>NUCLEOTIDE SEQUENCE [LARGE SCALE GENOMIC DNA]</scope>
    <source>
        <strain evidence="2 3">DT12</strain>
    </source>
</reference>
<keyword evidence="1" id="KW-0812">Transmembrane</keyword>
<feature type="transmembrane region" description="Helical" evidence="1">
    <location>
        <begin position="44"/>
        <end position="61"/>
    </location>
</feature>
<feature type="transmembrane region" description="Helical" evidence="1">
    <location>
        <begin position="68"/>
        <end position="87"/>
    </location>
</feature>
<gene>
    <name evidence="2" type="ORF">OS242_02825</name>
</gene>
<evidence type="ECO:0000313" key="2">
    <source>
        <dbReference type="EMBL" id="MCX7568894.1"/>
    </source>
</evidence>
<dbReference type="EMBL" id="JAPMLT010000001">
    <property type="protein sequence ID" value="MCX7568894.1"/>
    <property type="molecule type" value="Genomic_DNA"/>
</dbReference>
<proteinExistence type="predicted"/>
<accession>A0ABT3X2F5</accession>
<name>A0ABT3X2F5_9BACL</name>
<dbReference type="Proteomes" id="UP001208017">
    <property type="component" value="Unassembled WGS sequence"/>
</dbReference>
<evidence type="ECO:0000256" key="1">
    <source>
        <dbReference type="SAM" id="Phobius"/>
    </source>
</evidence>
<feature type="transmembrane region" description="Helical" evidence="1">
    <location>
        <begin position="99"/>
        <end position="124"/>
    </location>
</feature>
<organism evidence="2 3">
    <name type="scientific">Tumebacillus lacus</name>
    <dbReference type="NCBI Taxonomy" id="2995335"/>
    <lineage>
        <taxon>Bacteria</taxon>
        <taxon>Bacillati</taxon>
        <taxon>Bacillota</taxon>
        <taxon>Bacilli</taxon>
        <taxon>Bacillales</taxon>
        <taxon>Alicyclobacillaceae</taxon>
        <taxon>Tumebacillus</taxon>
    </lineage>
</organism>
<sequence>MEPFLLPLSILFLVLNIASAFTVIRLKPTAYWRLVGEQGISHVYYQFICALMGGYLLHALSVAATERVLAIPVVLLVLDTLALMLFFRRLPTEGALARYYRFGVGMYLSVMLHVVYYSAAVWLLRS</sequence>
<evidence type="ECO:0000313" key="3">
    <source>
        <dbReference type="Proteomes" id="UP001208017"/>
    </source>
</evidence>
<dbReference type="RefSeq" id="WP_267150129.1">
    <property type="nucleotide sequence ID" value="NZ_JAPMLT010000001.1"/>
</dbReference>
<keyword evidence="3" id="KW-1185">Reference proteome</keyword>